<protein>
    <submittedName>
        <fullName evidence="8">Pyridoxal 5'-phosphate synthase</fullName>
    </submittedName>
</protein>
<accession>A0ABN3VGV4</accession>
<evidence type="ECO:0000313" key="8">
    <source>
        <dbReference type="EMBL" id="GAA2804034.1"/>
    </source>
</evidence>
<dbReference type="PANTHER" id="PTHR10851">
    <property type="entry name" value="PYRIDOXINE-5-PHOSPHATE OXIDASE"/>
    <property type="match status" value="1"/>
</dbReference>
<dbReference type="InterPro" id="IPR012349">
    <property type="entry name" value="Split_barrel_FMN-bd"/>
</dbReference>
<dbReference type="Pfam" id="PF10590">
    <property type="entry name" value="PNP_phzG_C"/>
    <property type="match status" value="1"/>
</dbReference>
<dbReference type="Gene3D" id="2.30.110.10">
    <property type="entry name" value="Electron Transport, Fmn-binding Protein, Chain A"/>
    <property type="match status" value="1"/>
</dbReference>
<dbReference type="RefSeq" id="WP_344682627.1">
    <property type="nucleotide sequence ID" value="NZ_BAAAUX010000019.1"/>
</dbReference>
<gene>
    <name evidence="8" type="ORF">GCM10010470_44030</name>
</gene>
<dbReference type="NCBIfam" id="NF004231">
    <property type="entry name" value="PRK05679.1"/>
    <property type="match status" value="1"/>
</dbReference>
<organism evidence="8 9">
    <name type="scientific">Saccharopolyspora taberi</name>
    <dbReference type="NCBI Taxonomy" id="60895"/>
    <lineage>
        <taxon>Bacteria</taxon>
        <taxon>Bacillati</taxon>
        <taxon>Actinomycetota</taxon>
        <taxon>Actinomycetes</taxon>
        <taxon>Pseudonocardiales</taxon>
        <taxon>Pseudonocardiaceae</taxon>
        <taxon>Saccharopolyspora</taxon>
    </lineage>
</organism>
<dbReference type="Proteomes" id="UP001500979">
    <property type="component" value="Unassembled WGS sequence"/>
</dbReference>
<dbReference type="Pfam" id="PF01243">
    <property type="entry name" value="PNPOx_N"/>
    <property type="match status" value="1"/>
</dbReference>
<feature type="domain" description="Pyridoxine 5'-phosphate oxidase dimerisation C-terminal" evidence="7">
    <location>
        <begin position="169"/>
        <end position="209"/>
    </location>
</feature>
<sequence>MTRLRRWPSFPAQLPDFDTSEVPSAPHELFLTWLAEAGEQVLAPHAVTLSTVDAEGAPDARVVILRDVDEHGFYVSSSAESPKGQQLQANPRAALTFFWPGVGRQVRARGPVSAETSAADYRDRSPASRAEVLVGRQSEVLADPDELLRAADEADQLVQRNQDQPPESWTRYRVEPTTVEFWQAAQDRRHVRLRYRRLGAGWVTERLWP</sequence>
<keyword evidence="5" id="KW-0560">Oxidoreductase</keyword>
<reference evidence="8 9" key="1">
    <citation type="journal article" date="2019" name="Int. J. Syst. Evol. Microbiol.">
        <title>The Global Catalogue of Microorganisms (GCM) 10K type strain sequencing project: providing services to taxonomists for standard genome sequencing and annotation.</title>
        <authorList>
            <consortium name="The Broad Institute Genomics Platform"/>
            <consortium name="The Broad Institute Genome Sequencing Center for Infectious Disease"/>
            <person name="Wu L."/>
            <person name="Ma J."/>
        </authorList>
    </citation>
    <scope>NUCLEOTIDE SEQUENCE [LARGE SCALE GENOMIC DNA]</scope>
    <source>
        <strain evidence="8 9">JCM 9383</strain>
    </source>
</reference>
<dbReference type="SUPFAM" id="SSF50475">
    <property type="entry name" value="FMN-binding split barrel"/>
    <property type="match status" value="1"/>
</dbReference>
<evidence type="ECO:0000256" key="1">
    <source>
        <dbReference type="ARBA" id="ARBA00001917"/>
    </source>
</evidence>
<comment type="similarity">
    <text evidence="2">Belongs to the pyridoxamine 5'-phosphate oxidase family.</text>
</comment>
<evidence type="ECO:0000313" key="9">
    <source>
        <dbReference type="Proteomes" id="UP001500979"/>
    </source>
</evidence>
<keyword evidence="3" id="KW-0285">Flavoprotein</keyword>
<comment type="caution">
    <text evidence="8">The sequence shown here is derived from an EMBL/GenBank/DDBJ whole genome shotgun (WGS) entry which is preliminary data.</text>
</comment>
<dbReference type="PIRSF" id="PIRSF000190">
    <property type="entry name" value="Pyd_amn-ph_oxd"/>
    <property type="match status" value="1"/>
</dbReference>
<evidence type="ECO:0000256" key="3">
    <source>
        <dbReference type="ARBA" id="ARBA00022630"/>
    </source>
</evidence>
<keyword evidence="4" id="KW-0288">FMN</keyword>
<comment type="cofactor">
    <cofactor evidence="1">
        <name>FMN</name>
        <dbReference type="ChEBI" id="CHEBI:58210"/>
    </cofactor>
</comment>
<proteinExistence type="inferred from homology"/>
<name>A0ABN3VGV4_9PSEU</name>
<dbReference type="InterPro" id="IPR011576">
    <property type="entry name" value="Pyridox_Oxase_N"/>
</dbReference>
<evidence type="ECO:0000256" key="4">
    <source>
        <dbReference type="ARBA" id="ARBA00022643"/>
    </source>
</evidence>
<evidence type="ECO:0000259" key="6">
    <source>
        <dbReference type="Pfam" id="PF01243"/>
    </source>
</evidence>
<evidence type="ECO:0000256" key="2">
    <source>
        <dbReference type="ARBA" id="ARBA00007301"/>
    </source>
</evidence>
<dbReference type="InterPro" id="IPR000659">
    <property type="entry name" value="Pyridox_Oxase"/>
</dbReference>
<evidence type="ECO:0000259" key="7">
    <source>
        <dbReference type="Pfam" id="PF10590"/>
    </source>
</evidence>
<dbReference type="InterPro" id="IPR019576">
    <property type="entry name" value="Pyridoxamine_oxidase_dimer_C"/>
</dbReference>
<keyword evidence="9" id="KW-1185">Reference proteome</keyword>
<dbReference type="EMBL" id="BAAAUX010000019">
    <property type="protein sequence ID" value="GAA2804034.1"/>
    <property type="molecule type" value="Genomic_DNA"/>
</dbReference>
<evidence type="ECO:0000256" key="5">
    <source>
        <dbReference type="ARBA" id="ARBA00023002"/>
    </source>
</evidence>
<dbReference type="PANTHER" id="PTHR10851:SF0">
    <property type="entry name" value="PYRIDOXINE-5'-PHOSPHATE OXIDASE"/>
    <property type="match status" value="1"/>
</dbReference>
<feature type="domain" description="Pyridoxamine 5'-phosphate oxidase N-terminal" evidence="6">
    <location>
        <begin position="39"/>
        <end position="148"/>
    </location>
</feature>